<accession>A0A7C8IH75</accession>
<dbReference type="PROSITE" id="PS50238">
    <property type="entry name" value="RHOGAP"/>
    <property type="match status" value="1"/>
</dbReference>
<feature type="compositionally biased region" description="Polar residues" evidence="2">
    <location>
        <begin position="1562"/>
        <end position="1575"/>
    </location>
</feature>
<dbReference type="InterPro" id="IPR008936">
    <property type="entry name" value="Rho_GTPase_activation_prot"/>
</dbReference>
<dbReference type="SMART" id="SM00324">
    <property type="entry name" value="RhoGAP"/>
    <property type="match status" value="1"/>
</dbReference>
<dbReference type="PANTHER" id="PTHR23176">
    <property type="entry name" value="RHO/RAC/CDC GTPASE-ACTIVATING PROTEIN"/>
    <property type="match status" value="1"/>
</dbReference>
<dbReference type="OrthoDB" id="185175at2759"/>
<feature type="region of interest" description="Disordered" evidence="2">
    <location>
        <begin position="383"/>
        <end position="413"/>
    </location>
</feature>
<dbReference type="CDD" id="cd13277">
    <property type="entry name" value="PH_Bem3"/>
    <property type="match status" value="1"/>
</dbReference>
<dbReference type="InterPro" id="IPR050729">
    <property type="entry name" value="Rho-GAP"/>
</dbReference>
<organism evidence="5 6">
    <name type="scientific">Massariosphaeria phaeospora</name>
    <dbReference type="NCBI Taxonomy" id="100035"/>
    <lineage>
        <taxon>Eukaryota</taxon>
        <taxon>Fungi</taxon>
        <taxon>Dikarya</taxon>
        <taxon>Ascomycota</taxon>
        <taxon>Pezizomycotina</taxon>
        <taxon>Dothideomycetes</taxon>
        <taxon>Pleosporomycetidae</taxon>
        <taxon>Pleosporales</taxon>
        <taxon>Pleosporales incertae sedis</taxon>
        <taxon>Massariosphaeria</taxon>
    </lineage>
</organism>
<gene>
    <name evidence="5" type="ORF">BDV95DRAFT_228072</name>
</gene>
<evidence type="ECO:0000259" key="3">
    <source>
        <dbReference type="PROSITE" id="PS50003"/>
    </source>
</evidence>
<feature type="compositionally biased region" description="Polar residues" evidence="2">
    <location>
        <begin position="385"/>
        <end position="411"/>
    </location>
</feature>
<feature type="region of interest" description="Disordered" evidence="2">
    <location>
        <begin position="1430"/>
        <end position="1499"/>
    </location>
</feature>
<feature type="compositionally biased region" description="Low complexity" evidence="2">
    <location>
        <begin position="695"/>
        <end position="704"/>
    </location>
</feature>
<dbReference type="GO" id="GO:0007165">
    <property type="term" value="P:signal transduction"/>
    <property type="evidence" value="ECO:0007669"/>
    <property type="project" value="InterPro"/>
</dbReference>
<dbReference type="SUPFAM" id="SSF48350">
    <property type="entry name" value="GTPase activation domain, GAP"/>
    <property type="match status" value="1"/>
</dbReference>
<feature type="compositionally biased region" description="Polar residues" evidence="2">
    <location>
        <begin position="622"/>
        <end position="643"/>
    </location>
</feature>
<dbReference type="Pfam" id="PF00169">
    <property type="entry name" value="PH"/>
    <property type="match status" value="1"/>
</dbReference>
<dbReference type="FunFam" id="2.30.29.30:FF:000452">
    <property type="entry name" value="Rho GTPase activator (Bem3)"/>
    <property type="match status" value="1"/>
</dbReference>
<reference evidence="5 6" key="1">
    <citation type="submission" date="2020-01" db="EMBL/GenBank/DDBJ databases">
        <authorList>
            <consortium name="DOE Joint Genome Institute"/>
            <person name="Haridas S."/>
            <person name="Albert R."/>
            <person name="Binder M."/>
            <person name="Bloem J."/>
            <person name="Labutti K."/>
            <person name="Salamov A."/>
            <person name="Andreopoulos B."/>
            <person name="Baker S.E."/>
            <person name="Barry K."/>
            <person name="Bills G."/>
            <person name="Bluhm B.H."/>
            <person name="Cannon C."/>
            <person name="Castanera R."/>
            <person name="Culley D.E."/>
            <person name="Daum C."/>
            <person name="Ezra D."/>
            <person name="Gonzalez J.B."/>
            <person name="Henrissat B."/>
            <person name="Kuo A."/>
            <person name="Liang C."/>
            <person name="Lipzen A."/>
            <person name="Lutzoni F."/>
            <person name="Magnuson J."/>
            <person name="Mondo S."/>
            <person name="Nolan M."/>
            <person name="Ohm R."/>
            <person name="Pangilinan J."/>
            <person name="Park H.-J.H."/>
            <person name="Ramirez L."/>
            <person name="Alfaro M."/>
            <person name="Sun H."/>
            <person name="Tritt A."/>
            <person name="Yoshinaga Y."/>
            <person name="Zwiers L.-H.L."/>
            <person name="Turgeon B.G."/>
            <person name="Goodwin S.B."/>
            <person name="Spatafora J.W."/>
            <person name="Crous P.W."/>
            <person name="Grigoriev I.V."/>
        </authorList>
    </citation>
    <scope>NUCLEOTIDE SEQUENCE [LARGE SCALE GENOMIC DNA]</scope>
    <source>
        <strain evidence="5 6">CBS 611.86</strain>
    </source>
</reference>
<feature type="compositionally biased region" description="Low complexity" evidence="2">
    <location>
        <begin position="173"/>
        <end position="193"/>
    </location>
</feature>
<feature type="compositionally biased region" description="Polar residues" evidence="2">
    <location>
        <begin position="1149"/>
        <end position="1164"/>
    </location>
</feature>
<feature type="compositionally biased region" description="Low complexity" evidence="2">
    <location>
        <begin position="212"/>
        <end position="226"/>
    </location>
</feature>
<feature type="compositionally biased region" description="Basic and acidic residues" evidence="2">
    <location>
        <begin position="1113"/>
        <end position="1127"/>
    </location>
</feature>
<dbReference type="PROSITE" id="PS50003">
    <property type="entry name" value="PH_DOMAIN"/>
    <property type="match status" value="1"/>
</dbReference>
<feature type="region of interest" description="Disordered" evidence="2">
    <location>
        <begin position="483"/>
        <end position="763"/>
    </location>
</feature>
<keyword evidence="6" id="KW-1185">Reference proteome</keyword>
<feature type="compositionally biased region" description="Basic and acidic residues" evidence="2">
    <location>
        <begin position="104"/>
        <end position="127"/>
    </location>
</feature>
<name>A0A7C8IH75_9PLEO</name>
<dbReference type="Pfam" id="PF00620">
    <property type="entry name" value="RhoGAP"/>
    <property type="match status" value="1"/>
</dbReference>
<feature type="domain" description="Rho-GAP" evidence="4">
    <location>
        <begin position="1216"/>
        <end position="1409"/>
    </location>
</feature>
<evidence type="ECO:0000256" key="1">
    <source>
        <dbReference type="ARBA" id="ARBA00022468"/>
    </source>
</evidence>
<sequence length="1587" mass="172523">MLPRRGPPEDDDDDGCRTLSPSVLPASSSPTASPPAPPSLAEASRTLRESTRPPDVLPAPVDPRSRGHRKAAPSPLQSGQNAAAASSGPAASQRPRSPPFSHPLYHEEPRSPREKLDALLAEEERHRSPPAPAAATPTPSTVHTSPPAPPNFGSRGATQPTKPSAYAQLRNVSAPILSSAGSSPSSSPVTMPAPSRPNRPDIRPAPARNHSIDSAASSLSSSASQSWRANPGHIHTLSHDGTSPGNPPDMAALIAAAGSPEAAVAAMWREKQSASSHNAKLWKLVEKQRTMILGLNKDLERALKDKDRYRQKMREYANHVPPIPSVPQRSDTFDSAVERDESQSPAPSEKQEESFQANTALKPVEHKTSPLTQEPAVPHLIPDSQLAQSPSHSSEGQTASNPSSTVNSPTDYSIMPLHISNKAMGLDAIVNETVTSTGKQAHRPVTETILTGGLDARPATPDAHLEAPALSLTQATPVIGGDGFEAPPMKPAHPLRKAPPAPLNLAKPAKTSAHLYQPGPGEHDDSDYDDTLEADEIPTVERGRRKTREDDDRVREAMLTQEEGTRSKSKKKRSESQSKITGPTVEAPGGEHGSIAAGPASPREFSPRQTGLPLSPRHPPANSLNALLSPTNSDSSMMANRSIASPPLMSPPLMSPGLPSSPRPGDRPMGSPLPRNPKQGMTSPPMSPRSTVNGTPQQPTRAPRQPIPLPPNSPLSYVSPQVSRVDPPAQPKQQTQSSDLLKPPGAQPSPDSDGDYHGHADPAAPEHVYRGLVSDQYPGLLLPPNALPSIDVKVSSSRLRPSRMSFLAPKPQEEDPVFILAVYARSDGKQLWRMEKTIVALPALDAQLKSLCEFQGKLPDRALFSGHAPARIDARRVALNQYFAMILDTPMSERAAQLVCEFFSTDVIGAQNGDTLAPEQSVAPVPSAPKGKQMKEGYLTKRGKNFGGWKARYFTLEGPEFRYYEIAGGAHLGTIKLQNAQIGKQSQQQSNQSPQRRDDAEDNQYRHAFLILEPKRKDSSSLVRHVLCAESDEERDAWVEALLKHVDMPEASSSPVETQVPGSAHSGPSTKGPSQELSRSRGKESPDTDKGDRVQGLSYDDTIAAEAPIRGPTHREARAAHEARDAYAHSPKNSSFTADHSGHYPAISGPTNGAPIQNLESWGNKTLAPPTTVKDKKRSIFGFRGRGSNDLAPGQLGVQQQAPERVVQHNRSIFGIPLQEAVEYSQPIGVKIPLPAVVYRSLEYLVAKKAANEEGIFRLSGSNNVIKGLRDRFNIEGDVKLLDGQYYDVHAVASLLKLYLRELPSSILTRELHLDFLKVLDLDERKKKIQAFNVLVHKLPRTNHELLRSVSCFLIDIIENAAINKMTVRNVGIVFAPTLNIPAPLISFFLTDFPDIFGTPLDEAVSPIHEIQITTPPLGEEAVRSPRHQMFSDLPTPAYNETTFRHSEAPSSFPMASNVPQYSPPQPPPQQYQQQHPHQQQQHPHQQHQQQQQQQQQQYAGYDTGFIPVRPSYEAPGYEQKYQAQGYGSLDGAVQTTDAREQRQRRRESGMLLVNMGMGQQRKGSNPRIQNNPSGNPLMVREETAFE</sequence>
<feature type="compositionally biased region" description="Polar residues" evidence="2">
    <location>
        <begin position="679"/>
        <end position="694"/>
    </location>
</feature>
<dbReference type="InterPro" id="IPR000198">
    <property type="entry name" value="RhoGAP_dom"/>
</dbReference>
<dbReference type="GO" id="GO:0005096">
    <property type="term" value="F:GTPase activator activity"/>
    <property type="evidence" value="ECO:0007669"/>
    <property type="project" value="UniProtKB-KW"/>
</dbReference>
<feature type="compositionally biased region" description="Low complexity" evidence="2">
    <location>
        <begin position="981"/>
        <end position="994"/>
    </location>
</feature>
<dbReference type="InterPro" id="IPR001849">
    <property type="entry name" value="PH_domain"/>
</dbReference>
<dbReference type="SMART" id="SM00233">
    <property type="entry name" value="PH"/>
    <property type="match status" value="1"/>
</dbReference>
<feature type="region of interest" description="Disordered" evidence="2">
    <location>
        <begin position="1539"/>
        <end position="1587"/>
    </location>
</feature>
<evidence type="ECO:0008006" key="7">
    <source>
        <dbReference type="Google" id="ProtNLM"/>
    </source>
</evidence>
<evidence type="ECO:0000313" key="6">
    <source>
        <dbReference type="Proteomes" id="UP000481861"/>
    </source>
</evidence>
<feature type="compositionally biased region" description="Polar residues" evidence="2">
    <location>
        <begin position="1051"/>
        <end position="1077"/>
    </location>
</feature>
<dbReference type="GO" id="GO:0005938">
    <property type="term" value="C:cell cortex"/>
    <property type="evidence" value="ECO:0007669"/>
    <property type="project" value="UniProtKB-ARBA"/>
</dbReference>
<feature type="compositionally biased region" description="Low complexity" evidence="2">
    <location>
        <begin position="78"/>
        <end position="95"/>
    </location>
</feature>
<feature type="region of interest" description="Disordered" evidence="2">
    <location>
        <begin position="1"/>
        <end position="252"/>
    </location>
</feature>
<feature type="compositionally biased region" description="Pro residues" evidence="2">
    <location>
        <begin position="648"/>
        <end position="662"/>
    </location>
</feature>
<feature type="compositionally biased region" description="Low complexity" evidence="2">
    <location>
        <begin position="19"/>
        <end position="31"/>
    </location>
</feature>
<feature type="compositionally biased region" description="Basic and acidic residues" evidence="2">
    <location>
        <begin position="539"/>
        <end position="556"/>
    </location>
</feature>
<dbReference type="EMBL" id="JAADJZ010000003">
    <property type="protein sequence ID" value="KAF2876512.1"/>
    <property type="molecule type" value="Genomic_DNA"/>
</dbReference>
<evidence type="ECO:0000313" key="5">
    <source>
        <dbReference type="EMBL" id="KAF2876512.1"/>
    </source>
</evidence>
<protein>
    <recommendedName>
        <fullName evidence="7">RhoGAP-domain-containing protein</fullName>
    </recommendedName>
</protein>
<dbReference type="Gene3D" id="1.10.555.10">
    <property type="entry name" value="Rho GTPase activation protein"/>
    <property type="match status" value="1"/>
</dbReference>
<feature type="domain" description="PH" evidence="3">
    <location>
        <begin position="932"/>
        <end position="1047"/>
    </location>
</feature>
<dbReference type="PANTHER" id="PTHR23176:SF129">
    <property type="entry name" value="RHO GTPASE ACTIVATING PROTEIN AT 16F, ISOFORM E-RELATED"/>
    <property type="match status" value="1"/>
</dbReference>
<feature type="compositionally biased region" description="Acidic residues" evidence="2">
    <location>
        <begin position="524"/>
        <end position="538"/>
    </location>
</feature>
<feature type="region of interest" description="Disordered" evidence="2">
    <location>
        <begin position="315"/>
        <end position="356"/>
    </location>
</feature>
<keyword evidence="1" id="KW-0343">GTPase activation</keyword>
<feature type="region of interest" description="Disordered" evidence="2">
    <location>
        <begin position="981"/>
        <end position="1002"/>
    </location>
</feature>
<dbReference type="InterPro" id="IPR011993">
    <property type="entry name" value="PH-like_dom_sf"/>
</dbReference>
<proteinExistence type="predicted"/>
<feature type="compositionally biased region" description="Low complexity" evidence="2">
    <location>
        <begin position="133"/>
        <end position="145"/>
    </location>
</feature>
<feature type="compositionally biased region" description="Low complexity" evidence="2">
    <location>
        <begin position="1471"/>
        <end position="1499"/>
    </location>
</feature>
<feature type="compositionally biased region" description="Basic and acidic residues" evidence="2">
    <location>
        <begin position="1078"/>
        <end position="1093"/>
    </location>
</feature>
<dbReference type="Proteomes" id="UP000481861">
    <property type="component" value="Unassembled WGS sequence"/>
</dbReference>
<comment type="caution">
    <text evidence="5">The sequence shown here is derived from an EMBL/GenBank/DDBJ whole genome shotgun (WGS) entry which is preliminary data.</text>
</comment>
<evidence type="ECO:0000256" key="2">
    <source>
        <dbReference type="SAM" id="MobiDB-lite"/>
    </source>
</evidence>
<dbReference type="SUPFAM" id="SSF50729">
    <property type="entry name" value="PH domain-like"/>
    <property type="match status" value="1"/>
</dbReference>
<feature type="region of interest" description="Disordered" evidence="2">
    <location>
        <begin position="1049"/>
        <end position="1178"/>
    </location>
</feature>
<evidence type="ECO:0000259" key="4">
    <source>
        <dbReference type="PROSITE" id="PS50238"/>
    </source>
</evidence>
<dbReference type="Gene3D" id="2.30.29.30">
    <property type="entry name" value="Pleckstrin-homology domain (PH domain)/Phosphotyrosine-binding domain (PTB)"/>
    <property type="match status" value="1"/>
</dbReference>